<feature type="compositionally biased region" description="Basic and acidic residues" evidence="1">
    <location>
        <begin position="63"/>
        <end position="73"/>
    </location>
</feature>
<dbReference type="InterPro" id="IPR010994">
    <property type="entry name" value="RuvA_2-like"/>
</dbReference>
<feature type="compositionally biased region" description="Polar residues" evidence="1">
    <location>
        <begin position="132"/>
        <end position="141"/>
    </location>
</feature>
<name>A0A1R1EU80_9BACL</name>
<dbReference type="InterPro" id="IPR004509">
    <property type="entry name" value="Competence_ComEA_HhH"/>
</dbReference>
<evidence type="ECO:0000313" key="3">
    <source>
        <dbReference type="EMBL" id="OMF55367.1"/>
    </source>
</evidence>
<dbReference type="GO" id="GO:0015627">
    <property type="term" value="C:type II protein secretion system complex"/>
    <property type="evidence" value="ECO:0007669"/>
    <property type="project" value="TreeGrafter"/>
</dbReference>
<dbReference type="EMBL" id="MRTP01000002">
    <property type="protein sequence ID" value="OMF55367.1"/>
    <property type="molecule type" value="Genomic_DNA"/>
</dbReference>
<keyword evidence="4" id="KW-1185">Reference proteome</keyword>
<evidence type="ECO:0000259" key="2">
    <source>
        <dbReference type="SMART" id="SM00278"/>
    </source>
</evidence>
<dbReference type="AlphaFoldDB" id="A0A1R1EU80"/>
<proteinExistence type="predicted"/>
<feature type="region of interest" description="Disordered" evidence="1">
    <location>
        <begin position="48"/>
        <end position="167"/>
    </location>
</feature>
<dbReference type="SMART" id="SM00278">
    <property type="entry name" value="HhH1"/>
    <property type="match status" value="2"/>
</dbReference>
<evidence type="ECO:0000256" key="1">
    <source>
        <dbReference type="SAM" id="MobiDB-lite"/>
    </source>
</evidence>
<comment type="caution">
    <text evidence="3">The sequence shown here is derived from an EMBL/GenBank/DDBJ whole genome shotgun (WGS) entry which is preliminary data.</text>
</comment>
<dbReference type="InterPro" id="IPR003583">
    <property type="entry name" value="Hlx-hairpin-Hlx_DNA-bd_motif"/>
</dbReference>
<gene>
    <name evidence="3" type="ORF">BK138_11775</name>
</gene>
<dbReference type="Pfam" id="PF12836">
    <property type="entry name" value="HHH_3"/>
    <property type="match status" value="1"/>
</dbReference>
<organism evidence="3 4">
    <name type="scientific">Paenibacillus rhizosphaerae</name>
    <dbReference type="NCBI Taxonomy" id="297318"/>
    <lineage>
        <taxon>Bacteria</taxon>
        <taxon>Bacillati</taxon>
        <taxon>Bacillota</taxon>
        <taxon>Bacilli</taxon>
        <taxon>Bacillales</taxon>
        <taxon>Paenibacillaceae</taxon>
        <taxon>Paenibacillus</taxon>
    </lineage>
</organism>
<dbReference type="PANTHER" id="PTHR21180">
    <property type="entry name" value="ENDONUCLEASE/EXONUCLEASE/PHOSPHATASE FAMILY DOMAIN-CONTAINING PROTEIN 1"/>
    <property type="match status" value="1"/>
</dbReference>
<dbReference type="STRING" id="297318.BK138_11775"/>
<dbReference type="InterPro" id="IPR051675">
    <property type="entry name" value="Endo/Exo/Phosphatase_dom_1"/>
</dbReference>
<dbReference type="Proteomes" id="UP000187172">
    <property type="component" value="Unassembled WGS sequence"/>
</dbReference>
<evidence type="ECO:0000313" key="4">
    <source>
        <dbReference type="Proteomes" id="UP000187172"/>
    </source>
</evidence>
<dbReference type="SUPFAM" id="SSF47781">
    <property type="entry name" value="RuvA domain 2-like"/>
    <property type="match status" value="1"/>
</dbReference>
<dbReference type="RefSeq" id="WP_076169762.1">
    <property type="nucleotide sequence ID" value="NZ_MRTP01000002.1"/>
</dbReference>
<dbReference type="GO" id="GO:0006281">
    <property type="term" value="P:DNA repair"/>
    <property type="evidence" value="ECO:0007669"/>
    <property type="project" value="InterPro"/>
</dbReference>
<accession>A0A1R1EU80</accession>
<sequence>MKRISAVVSIVCAVLGSGAILLSGVHTSSGMEQWQPLNGRVESVLNEKAGGSAGDLPKGAAAADDKQKQEQGSKQDANPAAKQDAVPSGPAQANESRNTEDKAQSSGDEAAAGQAANGSTHSDAGLAANAASGPSETSSEQPPAGGSADAVSGSQTDAGGQGKKVNVNTAGLTELTDLPGIGEAKAKAILEYRNQHGPFKSVADLDKVKGIGPKMLEKMKPYIQL</sequence>
<dbReference type="NCBIfam" id="TIGR00426">
    <property type="entry name" value="competence protein ComEA helix-hairpin-helix repeat region"/>
    <property type="match status" value="1"/>
</dbReference>
<feature type="domain" description="Helix-hairpin-helix DNA-binding motif class 1" evidence="2">
    <location>
        <begin position="203"/>
        <end position="222"/>
    </location>
</feature>
<reference evidence="3 4" key="1">
    <citation type="submission" date="2016-11" db="EMBL/GenBank/DDBJ databases">
        <title>Paenibacillus species isolates.</title>
        <authorList>
            <person name="Beno S.M."/>
        </authorList>
    </citation>
    <scope>NUCLEOTIDE SEQUENCE [LARGE SCALE GENOMIC DNA]</scope>
    <source>
        <strain evidence="3 4">FSL R5-0378</strain>
    </source>
</reference>
<dbReference type="GO" id="GO:0003677">
    <property type="term" value="F:DNA binding"/>
    <property type="evidence" value="ECO:0007669"/>
    <property type="project" value="InterPro"/>
</dbReference>
<dbReference type="PANTHER" id="PTHR21180:SF32">
    <property type="entry name" value="ENDONUCLEASE_EXONUCLEASE_PHOSPHATASE FAMILY DOMAIN-CONTAINING PROTEIN 1"/>
    <property type="match status" value="1"/>
</dbReference>
<dbReference type="GO" id="GO:0015628">
    <property type="term" value="P:protein secretion by the type II secretion system"/>
    <property type="evidence" value="ECO:0007669"/>
    <property type="project" value="TreeGrafter"/>
</dbReference>
<protein>
    <recommendedName>
        <fullName evidence="2">Helix-hairpin-helix DNA-binding motif class 1 domain-containing protein</fullName>
    </recommendedName>
</protein>
<feature type="domain" description="Helix-hairpin-helix DNA-binding motif class 1" evidence="2">
    <location>
        <begin position="173"/>
        <end position="192"/>
    </location>
</feature>
<dbReference type="Gene3D" id="1.10.150.320">
    <property type="entry name" value="Photosystem II 12 kDa extrinsic protein"/>
    <property type="match status" value="1"/>
</dbReference>